<dbReference type="Proteomes" id="UP000054279">
    <property type="component" value="Unassembled WGS sequence"/>
</dbReference>
<dbReference type="HOGENOM" id="CLU_132232_0_0_1"/>
<protein>
    <submittedName>
        <fullName evidence="2">Uncharacterized protein</fullName>
    </submittedName>
</protein>
<feature type="region of interest" description="Disordered" evidence="1">
    <location>
        <begin position="1"/>
        <end position="20"/>
    </location>
</feature>
<reference evidence="2 3" key="1">
    <citation type="submission" date="2014-06" db="EMBL/GenBank/DDBJ databases">
        <title>Evolutionary Origins and Diversification of the Mycorrhizal Mutualists.</title>
        <authorList>
            <consortium name="DOE Joint Genome Institute"/>
            <consortium name="Mycorrhizal Genomics Consortium"/>
            <person name="Kohler A."/>
            <person name="Kuo A."/>
            <person name="Nagy L.G."/>
            <person name="Floudas D."/>
            <person name="Copeland A."/>
            <person name="Barry K.W."/>
            <person name="Cichocki N."/>
            <person name="Veneault-Fourrey C."/>
            <person name="LaButti K."/>
            <person name="Lindquist E.A."/>
            <person name="Lipzen A."/>
            <person name="Lundell T."/>
            <person name="Morin E."/>
            <person name="Murat C."/>
            <person name="Riley R."/>
            <person name="Ohm R."/>
            <person name="Sun H."/>
            <person name="Tunlid A."/>
            <person name="Henrissat B."/>
            <person name="Grigoriev I.V."/>
            <person name="Hibbett D.S."/>
            <person name="Martin F."/>
        </authorList>
    </citation>
    <scope>NUCLEOTIDE SEQUENCE [LARGE SCALE GENOMIC DNA]</scope>
    <source>
        <strain evidence="2 3">SS14</strain>
    </source>
</reference>
<organism evidence="2 3">
    <name type="scientific">Sphaerobolus stellatus (strain SS14)</name>
    <dbReference type="NCBI Taxonomy" id="990650"/>
    <lineage>
        <taxon>Eukaryota</taxon>
        <taxon>Fungi</taxon>
        <taxon>Dikarya</taxon>
        <taxon>Basidiomycota</taxon>
        <taxon>Agaricomycotina</taxon>
        <taxon>Agaricomycetes</taxon>
        <taxon>Phallomycetidae</taxon>
        <taxon>Geastrales</taxon>
        <taxon>Sphaerobolaceae</taxon>
        <taxon>Sphaerobolus</taxon>
    </lineage>
</organism>
<evidence type="ECO:0000313" key="2">
    <source>
        <dbReference type="EMBL" id="KIJ34354.1"/>
    </source>
</evidence>
<gene>
    <name evidence="2" type="ORF">M422DRAFT_263667</name>
</gene>
<evidence type="ECO:0000313" key="3">
    <source>
        <dbReference type="Proteomes" id="UP000054279"/>
    </source>
</evidence>
<accession>A0A0C9UHN1</accession>
<dbReference type="EMBL" id="KN837201">
    <property type="protein sequence ID" value="KIJ34354.1"/>
    <property type="molecule type" value="Genomic_DNA"/>
</dbReference>
<dbReference type="AlphaFoldDB" id="A0A0C9UHN1"/>
<keyword evidence="3" id="KW-1185">Reference proteome</keyword>
<evidence type="ECO:0000256" key="1">
    <source>
        <dbReference type="SAM" id="MobiDB-lite"/>
    </source>
</evidence>
<proteinExistence type="predicted"/>
<name>A0A0C9UHN1_SPHS4</name>
<sequence length="173" mass="18900">MAKPWVDRRRRASATRCLGQGSNRRSRRVYVRESSFPSLFRSRLSCRRSNVSDLMMASVRPLDMDTRKALRTPSTWDMSSVAGENETGTGILEGPKGRVVDIDAHFGGEGEGQVRVDTSSIEFASLGDRNDPDMPGGAIRELNEGKRVEEAPSYLDIANTVLATLVAALALAS</sequence>